<evidence type="ECO:0000256" key="1">
    <source>
        <dbReference type="ARBA" id="ARBA00004141"/>
    </source>
</evidence>
<reference evidence="8 9" key="1">
    <citation type="submission" date="2018-02" db="EMBL/GenBank/DDBJ databases">
        <title>Complete genome of Nitrosopumilus ureaphilus PS0.</title>
        <authorList>
            <person name="Qin W."/>
            <person name="Zheng Y."/>
            <person name="Stahl D.A."/>
        </authorList>
    </citation>
    <scope>NUCLEOTIDE SEQUENCE [LARGE SCALE GENOMIC DNA]</scope>
    <source>
        <strain evidence="8 9">PS0</strain>
    </source>
</reference>
<dbReference type="GO" id="GO:0016020">
    <property type="term" value="C:membrane"/>
    <property type="evidence" value="ECO:0007669"/>
    <property type="project" value="UniProtKB-SubCell"/>
</dbReference>
<feature type="transmembrane region" description="Helical" evidence="6">
    <location>
        <begin position="199"/>
        <end position="217"/>
    </location>
</feature>
<keyword evidence="4 6" id="KW-1133">Transmembrane helix</keyword>
<dbReference type="InterPro" id="IPR040177">
    <property type="entry name" value="SLC30A9"/>
</dbReference>
<feature type="transmembrane region" description="Helical" evidence="6">
    <location>
        <begin position="165"/>
        <end position="187"/>
    </location>
</feature>
<dbReference type="EMBL" id="CP026995">
    <property type="protein sequence ID" value="QLH06820.1"/>
    <property type="molecule type" value="Genomic_DNA"/>
</dbReference>
<accession>A0A7D5R392</accession>
<gene>
    <name evidence="8" type="ORF">C5F50_06820</name>
</gene>
<dbReference type="InterPro" id="IPR027469">
    <property type="entry name" value="Cation_efflux_TMD_sf"/>
</dbReference>
<name>A0A7D5R392_9ARCH</name>
<dbReference type="GeneID" id="56067796"/>
<dbReference type="Proteomes" id="UP000509478">
    <property type="component" value="Chromosome"/>
</dbReference>
<dbReference type="GO" id="GO:0006829">
    <property type="term" value="P:zinc ion transport"/>
    <property type="evidence" value="ECO:0007669"/>
    <property type="project" value="InterPro"/>
</dbReference>
<dbReference type="AlphaFoldDB" id="A0A7D5R392"/>
<comment type="subcellular location">
    <subcellularLocation>
        <location evidence="1">Membrane</location>
        <topology evidence="1">Multi-pass membrane protein</topology>
    </subcellularLocation>
</comment>
<dbReference type="SUPFAM" id="SSF160240">
    <property type="entry name" value="Cation efflux protein cytoplasmic domain-like"/>
    <property type="match status" value="1"/>
</dbReference>
<evidence type="ECO:0000256" key="6">
    <source>
        <dbReference type="SAM" id="Phobius"/>
    </source>
</evidence>
<dbReference type="OrthoDB" id="290964at2157"/>
<evidence type="ECO:0000256" key="5">
    <source>
        <dbReference type="ARBA" id="ARBA00023136"/>
    </source>
</evidence>
<dbReference type="KEGG" id="nue:C5F50_06820"/>
<proteinExistence type="predicted"/>
<keyword evidence="5 6" id="KW-0472">Membrane</keyword>
<dbReference type="SUPFAM" id="SSF161111">
    <property type="entry name" value="Cation efflux protein transmembrane domain-like"/>
    <property type="match status" value="1"/>
</dbReference>
<dbReference type="InterPro" id="IPR002524">
    <property type="entry name" value="Cation_efflux"/>
</dbReference>
<feature type="transmembrane region" description="Helical" evidence="6">
    <location>
        <begin position="76"/>
        <end position="93"/>
    </location>
</feature>
<keyword evidence="2" id="KW-0813">Transport</keyword>
<keyword evidence="3 6" id="KW-0812">Transmembrane</keyword>
<sequence length="309" mass="33677">MAGGSTKAVYAALFGNLGIAVTKFVAAAMTGSASMWAESYHSASDTANQILLLLGIRLSKKPETDLHQFGYGKSQFFWSFIVATMIFGISGILSLEQGFSSLLGEEHQFENPIINYIVLIIAAGFEGNALRIAISHFKKPIVKRGDKAGFSNLYKEFKNSKDTSILTVIVEDTAALLGIGVAAVGIFLTDITGNTQYDAISSIIIGALLMSFAFFLAKENRGLLLGESISDEQKKQILSLVNTIPEVHKVVTMKTMHLSPTTVIVGIEVNLIDGLDTDKIETITDEIEQQIMTVLPRSKKEYIFVEIER</sequence>
<dbReference type="Gene3D" id="1.20.1510.10">
    <property type="entry name" value="Cation efflux protein transmembrane domain"/>
    <property type="match status" value="1"/>
</dbReference>
<dbReference type="Pfam" id="PF01545">
    <property type="entry name" value="Cation_efflux"/>
    <property type="match status" value="1"/>
</dbReference>
<evidence type="ECO:0000256" key="2">
    <source>
        <dbReference type="ARBA" id="ARBA00022448"/>
    </source>
</evidence>
<evidence type="ECO:0000259" key="7">
    <source>
        <dbReference type="Pfam" id="PF01545"/>
    </source>
</evidence>
<evidence type="ECO:0000313" key="8">
    <source>
        <dbReference type="EMBL" id="QLH06820.1"/>
    </source>
</evidence>
<dbReference type="NCBIfam" id="TIGR01297">
    <property type="entry name" value="CDF"/>
    <property type="match status" value="1"/>
</dbReference>
<dbReference type="RefSeq" id="WP_179370681.1">
    <property type="nucleotide sequence ID" value="NZ_CP026995.1"/>
</dbReference>
<dbReference type="InterPro" id="IPR058533">
    <property type="entry name" value="Cation_efflux_TM"/>
</dbReference>
<feature type="transmembrane region" description="Helical" evidence="6">
    <location>
        <begin position="113"/>
        <end position="134"/>
    </location>
</feature>
<organism evidence="8 9">
    <name type="scientific">Nitrosopumilus ureiphilus</name>
    <dbReference type="NCBI Taxonomy" id="1470067"/>
    <lineage>
        <taxon>Archaea</taxon>
        <taxon>Nitrososphaerota</taxon>
        <taxon>Nitrososphaeria</taxon>
        <taxon>Nitrosopumilales</taxon>
        <taxon>Nitrosopumilaceae</taxon>
        <taxon>Nitrosopumilus</taxon>
    </lineage>
</organism>
<keyword evidence="9" id="KW-1185">Reference proteome</keyword>
<feature type="domain" description="Cation efflux protein transmembrane" evidence="7">
    <location>
        <begin position="10"/>
        <end position="225"/>
    </location>
</feature>
<evidence type="ECO:0000256" key="3">
    <source>
        <dbReference type="ARBA" id="ARBA00022692"/>
    </source>
</evidence>
<dbReference type="PANTHER" id="PTHR13414:SF9">
    <property type="entry name" value="PROTON-COUPLED ZINC ANTIPORTER SLC30A9, MITOCHONDRIAL"/>
    <property type="match status" value="1"/>
</dbReference>
<evidence type="ECO:0000313" key="9">
    <source>
        <dbReference type="Proteomes" id="UP000509478"/>
    </source>
</evidence>
<evidence type="ECO:0000256" key="4">
    <source>
        <dbReference type="ARBA" id="ARBA00022989"/>
    </source>
</evidence>
<dbReference type="PANTHER" id="PTHR13414">
    <property type="entry name" value="HUEL-CATION TRANSPORTER"/>
    <property type="match status" value="1"/>
</dbReference>
<dbReference type="GO" id="GO:0008324">
    <property type="term" value="F:monoatomic cation transmembrane transporter activity"/>
    <property type="evidence" value="ECO:0007669"/>
    <property type="project" value="InterPro"/>
</dbReference>
<protein>
    <submittedName>
        <fullName evidence="8">Cobalt transporter</fullName>
    </submittedName>
</protein>
<dbReference type="InterPro" id="IPR036837">
    <property type="entry name" value="Cation_efflux_CTD_sf"/>
</dbReference>